<organism evidence="1">
    <name type="scientific">bioreactor metagenome</name>
    <dbReference type="NCBI Taxonomy" id="1076179"/>
    <lineage>
        <taxon>unclassified sequences</taxon>
        <taxon>metagenomes</taxon>
        <taxon>ecological metagenomes</taxon>
    </lineage>
</organism>
<dbReference type="AlphaFoldDB" id="A0A645DKC7"/>
<protein>
    <submittedName>
        <fullName evidence="1">Uncharacterized protein</fullName>
    </submittedName>
</protein>
<sequence>MDYTIFDGLLSTNTADRVHKGKVYTTRHLIIYMRCEEVILFLRREEGYASTPGITYRPMQVMMNQNTNMYAQ</sequence>
<evidence type="ECO:0000313" key="1">
    <source>
        <dbReference type="EMBL" id="MPM89022.1"/>
    </source>
</evidence>
<comment type="caution">
    <text evidence="1">The sequence shown here is derived from an EMBL/GenBank/DDBJ whole genome shotgun (WGS) entry which is preliminary data.</text>
</comment>
<name>A0A645DKC7_9ZZZZ</name>
<reference evidence="1" key="1">
    <citation type="submission" date="2019-08" db="EMBL/GenBank/DDBJ databases">
        <authorList>
            <person name="Kucharzyk K."/>
            <person name="Murdoch R.W."/>
            <person name="Higgins S."/>
            <person name="Loffler F."/>
        </authorList>
    </citation>
    <scope>NUCLEOTIDE SEQUENCE</scope>
</reference>
<proteinExistence type="predicted"/>
<accession>A0A645DKC7</accession>
<gene>
    <name evidence="1" type="ORF">SDC9_136130</name>
</gene>
<dbReference type="EMBL" id="VSSQ01036518">
    <property type="protein sequence ID" value="MPM89022.1"/>
    <property type="molecule type" value="Genomic_DNA"/>
</dbReference>